<gene>
    <name evidence="2" type="ORF">BS47DRAFT_793801</name>
</gene>
<evidence type="ECO:0000313" key="2">
    <source>
        <dbReference type="EMBL" id="KAF9515361.1"/>
    </source>
</evidence>
<reference evidence="2" key="1">
    <citation type="journal article" date="2020" name="Nat. Commun.">
        <title>Large-scale genome sequencing of mycorrhizal fungi provides insights into the early evolution of symbiotic traits.</title>
        <authorList>
            <person name="Miyauchi S."/>
            <person name="Kiss E."/>
            <person name="Kuo A."/>
            <person name="Drula E."/>
            <person name="Kohler A."/>
            <person name="Sanchez-Garcia M."/>
            <person name="Morin E."/>
            <person name="Andreopoulos B."/>
            <person name="Barry K.W."/>
            <person name="Bonito G."/>
            <person name="Buee M."/>
            <person name="Carver A."/>
            <person name="Chen C."/>
            <person name="Cichocki N."/>
            <person name="Clum A."/>
            <person name="Culley D."/>
            <person name="Crous P.W."/>
            <person name="Fauchery L."/>
            <person name="Girlanda M."/>
            <person name="Hayes R.D."/>
            <person name="Keri Z."/>
            <person name="LaButti K."/>
            <person name="Lipzen A."/>
            <person name="Lombard V."/>
            <person name="Magnuson J."/>
            <person name="Maillard F."/>
            <person name="Murat C."/>
            <person name="Nolan M."/>
            <person name="Ohm R.A."/>
            <person name="Pangilinan J."/>
            <person name="Pereira M.F."/>
            <person name="Perotto S."/>
            <person name="Peter M."/>
            <person name="Pfister S."/>
            <person name="Riley R."/>
            <person name="Sitrit Y."/>
            <person name="Stielow J.B."/>
            <person name="Szollosi G."/>
            <person name="Zifcakova L."/>
            <person name="Stursova M."/>
            <person name="Spatafora J.W."/>
            <person name="Tedersoo L."/>
            <person name="Vaario L.M."/>
            <person name="Yamada A."/>
            <person name="Yan M."/>
            <person name="Wang P."/>
            <person name="Xu J."/>
            <person name="Bruns T."/>
            <person name="Baldrian P."/>
            <person name="Vilgalys R."/>
            <person name="Dunand C."/>
            <person name="Henrissat B."/>
            <person name="Grigoriev I.V."/>
            <person name="Hibbett D."/>
            <person name="Nagy L.G."/>
            <person name="Martin F.M."/>
        </authorList>
    </citation>
    <scope>NUCLEOTIDE SEQUENCE</scope>
    <source>
        <strain evidence="2">UP504</strain>
    </source>
</reference>
<sequence>MDYGWINTPRGYARGGRSIKSFQPAYIPSPLNRAHMESESPQSSPEQTTPSREATTVSPENKSAPREARRVPDEPSLTVTPRDSQELVQLPPIDPDRIKKLVEAIASAINWARTLTENEDNYKGEHDALLAILYILTVRLNEGCSNRHEVVSHRADWDWPLVSVTLRGYIQKLKDFQVSLAIDSDPNTIAARLNAQIIAHNNSRAETEAIRQAQRQKEREDKMARRAARAEIRQMHNQFTAMRRAQMEGVELTELLGDVPRDEDSQSPPLIPDGSMGSRSLDSKAHYASNLQQVLAPLSSPGSRPSMSSLGSIIPPNRSSPRATEQSTPSRHPTSGTQSPHSARAPALLVPPGSLRESSSGRQDVPPSSHTRPADPHLLMVDLHPR</sequence>
<feature type="region of interest" description="Disordered" evidence="1">
    <location>
        <begin position="1"/>
        <end position="89"/>
    </location>
</feature>
<proteinExistence type="predicted"/>
<keyword evidence="3" id="KW-1185">Reference proteome</keyword>
<feature type="compositionally biased region" description="Low complexity" evidence="1">
    <location>
        <begin position="297"/>
        <end position="312"/>
    </location>
</feature>
<feature type="compositionally biased region" description="Polar residues" evidence="1">
    <location>
        <begin position="52"/>
        <end position="61"/>
    </location>
</feature>
<dbReference type="EMBL" id="MU128951">
    <property type="protein sequence ID" value="KAF9515361.1"/>
    <property type="molecule type" value="Genomic_DNA"/>
</dbReference>
<dbReference type="OrthoDB" id="10657922at2759"/>
<dbReference type="Proteomes" id="UP000886523">
    <property type="component" value="Unassembled WGS sequence"/>
</dbReference>
<feature type="region of interest" description="Disordered" evidence="1">
    <location>
        <begin position="296"/>
        <end position="386"/>
    </location>
</feature>
<evidence type="ECO:0000256" key="1">
    <source>
        <dbReference type="SAM" id="MobiDB-lite"/>
    </source>
</evidence>
<feature type="compositionally biased region" description="Polar residues" evidence="1">
    <location>
        <begin position="356"/>
        <end position="371"/>
    </location>
</feature>
<comment type="caution">
    <text evidence="2">The sequence shown here is derived from an EMBL/GenBank/DDBJ whole genome shotgun (WGS) entry which is preliminary data.</text>
</comment>
<accession>A0A9P6DUH2</accession>
<feature type="compositionally biased region" description="Polar residues" evidence="1">
    <location>
        <begin position="317"/>
        <end position="341"/>
    </location>
</feature>
<dbReference type="AlphaFoldDB" id="A0A9P6DUH2"/>
<feature type="compositionally biased region" description="Basic and acidic residues" evidence="1">
    <location>
        <begin position="63"/>
        <end position="73"/>
    </location>
</feature>
<feature type="compositionally biased region" description="Low complexity" evidence="1">
    <location>
        <begin position="39"/>
        <end position="51"/>
    </location>
</feature>
<organism evidence="2 3">
    <name type="scientific">Hydnum rufescens UP504</name>
    <dbReference type="NCBI Taxonomy" id="1448309"/>
    <lineage>
        <taxon>Eukaryota</taxon>
        <taxon>Fungi</taxon>
        <taxon>Dikarya</taxon>
        <taxon>Basidiomycota</taxon>
        <taxon>Agaricomycotina</taxon>
        <taxon>Agaricomycetes</taxon>
        <taxon>Cantharellales</taxon>
        <taxon>Hydnaceae</taxon>
        <taxon>Hydnum</taxon>
    </lineage>
</organism>
<evidence type="ECO:0000313" key="3">
    <source>
        <dbReference type="Proteomes" id="UP000886523"/>
    </source>
</evidence>
<name>A0A9P6DUH2_9AGAM</name>
<feature type="region of interest" description="Disordered" evidence="1">
    <location>
        <begin position="257"/>
        <end position="281"/>
    </location>
</feature>
<protein>
    <submittedName>
        <fullName evidence="2">Uncharacterized protein</fullName>
    </submittedName>
</protein>